<dbReference type="SMART" id="SM01400">
    <property type="entry name" value="Pribosyltran_N"/>
    <property type="match status" value="1"/>
</dbReference>
<comment type="caution">
    <text evidence="17">The sequence shown here is derived from an EMBL/GenBank/DDBJ whole genome shotgun (WGS) entry which is preliminary data.</text>
</comment>
<dbReference type="GO" id="GO:0005737">
    <property type="term" value="C:cytoplasm"/>
    <property type="evidence" value="ECO:0007669"/>
    <property type="project" value="TreeGrafter"/>
</dbReference>
<dbReference type="Pfam" id="PF14572">
    <property type="entry name" value="Pribosyl_synth"/>
    <property type="match status" value="1"/>
</dbReference>
<evidence type="ECO:0000256" key="3">
    <source>
        <dbReference type="ARBA" id="ARBA00004996"/>
    </source>
</evidence>
<proteinExistence type="inferred from homology"/>
<dbReference type="GO" id="GO:0009156">
    <property type="term" value="P:ribonucleoside monophosphate biosynthetic process"/>
    <property type="evidence" value="ECO:0007669"/>
    <property type="project" value="InterPro"/>
</dbReference>
<evidence type="ECO:0000256" key="15">
    <source>
        <dbReference type="SAM" id="MobiDB-lite"/>
    </source>
</evidence>
<evidence type="ECO:0000313" key="18">
    <source>
        <dbReference type="Proteomes" id="UP001306508"/>
    </source>
</evidence>
<evidence type="ECO:0000259" key="16">
    <source>
        <dbReference type="Pfam" id="PF13793"/>
    </source>
</evidence>
<evidence type="ECO:0000256" key="4">
    <source>
        <dbReference type="ARBA" id="ARBA00006478"/>
    </source>
</evidence>
<comment type="pathway">
    <text evidence="3">Metabolic intermediate biosynthesis; 5-phospho-alpha-D-ribose 1-diphosphate biosynthesis; 5-phospho-alpha-D-ribose 1-diphosphate from D-ribose 5-phosphate (route I): step 1/1.</text>
</comment>
<dbReference type="InterPro" id="IPR000836">
    <property type="entry name" value="PRTase_dom"/>
</dbReference>
<feature type="domain" description="Ribose-phosphate pyrophosphokinase N-terminal" evidence="16">
    <location>
        <begin position="30"/>
        <end position="148"/>
    </location>
</feature>
<comment type="similarity">
    <text evidence="4">Belongs to the ribose-phosphate pyrophosphokinase family.</text>
</comment>
<dbReference type="NCBIfam" id="NF002320">
    <property type="entry name" value="PRK01259.1"/>
    <property type="match status" value="1"/>
</dbReference>
<dbReference type="PANTHER" id="PTHR10210:SF32">
    <property type="entry name" value="RIBOSE-PHOSPHATE PYROPHOSPHOKINASE 2"/>
    <property type="match status" value="1"/>
</dbReference>
<dbReference type="PROSITE" id="PS00114">
    <property type="entry name" value="PRPP_SYNTHASE"/>
    <property type="match status" value="1"/>
</dbReference>
<evidence type="ECO:0000256" key="14">
    <source>
        <dbReference type="ARBA" id="ARBA00049535"/>
    </source>
</evidence>
<name>A0AAN7WLT0_9SACH</name>
<dbReference type="InterPro" id="IPR029099">
    <property type="entry name" value="Pribosyltran_N"/>
</dbReference>
<evidence type="ECO:0000256" key="5">
    <source>
        <dbReference type="ARBA" id="ARBA00013247"/>
    </source>
</evidence>
<dbReference type="GO" id="GO:0006164">
    <property type="term" value="P:purine nucleotide biosynthetic process"/>
    <property type="evidence" value="ECO:0007669"/>
    <property type="project" value="TreeGrafter"/>
</dbReference>
<evidence type="ECO:0000256" key="1">
    <source>
        <dbReference type="ARBA" id="ARBA00001946"/>
    </source>
</evidence>
<dbReference type="GO" id="GO:0006015">
    <property type="term" value="P:5-phosphoribose 1-diphosphate biosynthetic process"/>
    <property type="evidence" value="ECO:0007669"/>
    <property type="project" value="TreeGrafter"/>
</dbReference>
<evidence type="ECO:0000256" key="10">
    <source>
        <dbReference type="ARBA" id="ARBA00022741"/>
    </source>
</evidence>
<evidence type="ECO:0000256" key="11">
    <source>
        <dbReference type="ARBA" id="ARBA00022777"/>
    </source>
</evidence>
<dbReference type="AlphaFoldDB" id="A0AAN7WLT0"/>
<feature type="compositionally biased region" description="Polar residues" evidence="15">
    <location>
        <begin position="1"/>
        <end position="13"/>
    </location>
</feature>
<gene>
    <name evidence="17" type="ORF">RI543_002444</name>
</gene>
<dbReference type="FunFam" id="3.40.50.2020:FF:000001">
    <property type="entry name" value="Ribose-phosphate pyrophosphokinase"/>
    <property type="match status" value="1"/>
</dbReference>
<organism evidence="17 18">
    <name type="scientific">Arxiozyma heterogenica</name>
    <dbReference type="NCBI Taxonomy" id="278026"/>
    <lineage>
        <taxon>Eukaryota</taxon>
        <taxon>Fungi</taxon>
        <taxon>Dikarya</taxon>
        <taxon>Ascomycota</taxon>
        <taxon>Saccharomycotina</taxon>
        <taxon>Saccharomycetes</taxon>
        <taxon>Saccharomycetales</taxon>
        <taxon>Saccharomycetaceae</taxon>
        <taxon>Arxiozyma</taxon>
    </lineage>
</organism>
<dbReference type="InterPro" id="IPR005946">
    <property type="entry name" value="Rib-P_diPkinase"/>
</dbReference>
<reference evidence="18" key="1">
    <citation type="submission" date="2023-07" db="EMBL/GenBank/DDBJ databases">
        <title>A draft genome of Kazachstania heterogenica Y-27499.</title>
        <authorList>
            <person name="Donic C."/>
            <person name="Kralova J.S."/>
            <person name="Fidel L."/>
            <person name="Ben-Dor S."/>
            <person name="Jung S."/>
        </authorList>
    </citation>
    <scope>NUCLEOTIDE SEQUENCE [LARGE SCALE GENOMIC DNA]</scope>
    <source>
        <strain evidence="18">Y27499</strain>
    </source>
</reference>
<dbReference type="GO" id="GO:0004749">
    <property type="term" value="F:ribose phosphate diphosphokinase activity"/>
    <property type="evidence" value="ECO:0007669"/>
    <property type="project" value="UniProtKB-EC"/>
</dbReference>
<evidence type="ECO:0000256" key="8">
    <source>
        <dbReference type="ARBA" id="ARBA00022723"/>
    </source>
</evidence>
<dbReference type="CDD" id="cd06223">
    <property type="entry name" value="PRTases_typeI"/>
    <property type="match status" value="1"/>
</dbReference>
<dbReference type="GO" id="GO:0000287">
    <property type="term" value="F:magnesium ion binding"/>
    <property type="evidence" value="ECO:0007669"/>
    <property type="project" value="InterPro"/>
</dbReference>
<evidence type="ECO:0000256" key="2">
    <source>
        <dbReference type="ARBA" id="ARBA00002196"/>
    </source>
</evidence>
<keyword evidence="11" id="KW-0418">Kinase</keyword>
<dbReference type="GO" id="GO:0016301">
    <property type="term" value="F:kinase activity"/>
    <property type="evidence" value="ECO:0007669"/>
    <property type="project" value="UniProtKB-KW"/>
</dbReference>
<comment type="cofactor">
    <cofactor evidence="1">
        <name>Mg(2+)</name>
        <dbReference type="ChEBI" id="CHEBI:18420"/>
    </cofactor>
</comment>
<keyword evidence="10" id="KW-0547">Nucleotide-binding</keyword>
<keyword evidence="12" id="KW-0067">ATP-binding</keyword>
<accession>A0AAN7WLT0</accession>
<evidence type="ECO:0000313" key="17">
    <source>
        <dbReference type="EMBL" id="KAK5779905.1"/>
    </source>
</evidence>
<dbReference type="FunFam" id="3.40.50.2020:FF:000005">
    <property type="entry name" value="Ribose-phosphate pyrophosphokinase 1"/>
    <property type="match status" value="1"/>
</dbReference>
<dbReference type="NCBIfam" id="TIGR01251">
    <property type="entry name" value="ribP_PPkin"/>
    <property type="match status" value="1"/>
</dbReference>
<keyword evidence="18" id="KW-1185">Reference proteome</keyword>
<evidence type="ECO:0000256" key="13">
    <source>
        <dbReference type="ARBA" id="ARBA00022842"/>
    </source>
</evidence>
<keyword evidence="6" id="KW-0963">Cytoplasm</keyword>
<dbReference type="InterPro" id="IPR029057">
    <property type="entry name" value="PRTase-like"/>
</dbReference>
<dbReference type="InterPro" id="IPR000842">
    <property type="entry name" value="PRib_PP_synth_CS"/>
</dbReference>
<keyword evidence="9" id="KW-0545">Nucleotide biosynthesis</keyword>
<comment type="catalytic activity">
    <reaction evidence="14">
        <text>D-ribose 5-phosphate + ATP = 5-phospho-alpha-D-ribose 1-diphosphate + AMP + H(+)</text>
        <dbReference type="Rhea" id="RHEA:15609"/>
        <dbReference type="ChEBI" id="CHEBI:15378"/>
        <dbReference type="ChEBI" id="CHEBI:30616"/>
        <dbReference type="ChEBI" id="CHEBI:58017"/>
        <dbReference type="ChEBI" id="CHEBI:78346"/>
        <dbReference type="ChEBI" id="CHEBI:456215"/>
        <dbReference type="EC" id="2.7.6.1"/>
    </reaction>
</comment>
<dbReference type="EC" id="2.7.6.1" evidence="5"/>
<dbReference type="Pfam" id="PF13793">
    <property type="entry name" value="Pribosyltran_N"/>
    <property type="match status" value="1"/>
</dbReference>
<comment type="function">
    <text evidence="2">5-phosphoribose 1-diphosphate synthase involved in nucleotide, histidine, and tryptophan biosynthesis. Active in heteromultimeric complexes with other 5-phosphoribose 1-diphosphate synthases (PRS2, PRS3, PRS4 and PRS5).</text>
</comment>
<keyword evidence="8" id="KW-0479">Metal-binding</keyword>
<keyword evidence="7" id="KW-0808">Transferase</keyword>
<keyword evidence="13" id="KW-0460">Magnesium</keyword>
<dbReference type="PANTHER" id="PTHR10210">
    <property type="entry name" value="RIBOSE-PHOSPHATE DIPHOSPHOKINASE FAMILY MEMBER"/>
    <property type="match status" value="1"/>
</dbReference>
<dbReference type="SUPFAM" id="SSF53271">
    <property type="entry name" value="PRTase-like"/>
    <property type="match status" value="1"/>
</dbReference>
<evidence type="ECO:0000256" key="7">
    <source>
        <dbReference type="ARBA" id="ARBA00022679"/>
    </source>
</evidence>
<dbReference type="Gene3D" id="3.40.50.2020">
    <property type="match status" value="2"/>
</dbReference>
<evidence type="ECO:0000256" key="6">
    <source>
        <dbReference type="ARBA" id="ARBA00022490"/>
    </source>
</evidence>
<dbReference type="Proteomes" id="UP001306508">
    <property type="component" value="Unassembled WGS sequence"/>
</dbReference>
<feature type="region of interest" description="Disordered" evidence="15">
    <location>
        <begin position="1"/>
        <end position="22"/>
    </location>
</feature>
<sequence>MTESQGPQNFNNKSELKTTEENSKMTSNSIKLLAGNSHPELAELISKRLGIPLCKVGVYQYSNKETSVTIGESIRDEDVYIIQTGIGQEEINDFLMELLILIHACKTASARRITAVIPNFPYARQDRKDKSRAPITAKLVANLLETAGCDNVVTMDLHASQIQGFFHIPVDNLYAEPSFLNYMKLKVDLDNAILVSPDAGGAKRVASLADKMDLNFALIHKERQKANEVSRMVLVGDVTGKTCLLVDDMADTCGTLVKACDTLLEHGAKEVFAIVTHGIFSGDAREKLSNSRLTKIICSNTVPVELDLPVVDQVDISPTLAEAIRRLHNGESVSYLFNYAPPV</sequence>
<dbReference type="GO" id="GO:0005524">
    <property type="term" value="F:ATP binding"/>
    <property type="evidence" value="ECO:0007669"/>
    <property type="project" value="UniProtKB-KW"/>
</dbReference>
<protein>
    <recommendedName>
        <fullName evidence="5">ribose-phosphate diphosphokinase</fullName>
        <ecNumber evidence="5">2.7.6.1</ecNumber>
    </recommendedName>
</protein>
<evidence type="ECO:0000256" key="9">
    <source>
        <dbReference type="ARBA" id="ARBA00022727"/>
    </source>
</evidence>
<evidence type="ECO:0000256" key="12">
    <source>
        <dbReference type="ARBA" id="ARBA00022840"/>
    </source>
</evidence>
<dbReference type="GO" id="GO:0002189">
    <property type="term" value="C:ribose phosphate diphosphokinase complex"/>
    <property type="evidence" value="ECO:0007669"/>
    <property type="project" value="TreeGrafter"/>
</dbReference>
<dbReference type="EMBL" id="JAWIZZ010000045">
    <property type="protein sequence ID" value="KAK5779905.1"/>
    <property type="molecule type" value="Genomic_DNA"/>
</dbReference>